<dbReference type="Pfam" id="PF14392">
    <property type="entry name" value="zf-CCHC_4"/>
    <property type="match status" value="1"/>
</dbReference>
<keyword evidence="4" id="KW-1185">Reference proteome</keyword>
<dbReference type="InterPro" id="IPR036691">
    <property type="entry name" value="Endo/exonu/phosph_ase_sf"/>
</dbReference>
<evidence type="ECO:0000259" key="1">
    <source>
        <dbReference type="Pfam" id="PF03372"/>
    </source>
</evidence>
<dbReference type="PANTHER" id="PTHR31286:SF153">
    <property type="entry name" value="DUF4283 DOMAIN PROTEIN"/>
    <property type="match status" value="1"/>
</dbReference>
<proteinExistence type="predicted"/>
<evidence type="ECO:0000313" key="3">
    <source>
        <dbReference type="EnsemblPlants" id="cds.evm.model.04.1849"/>
    </source>
</evidence>
<evidence type="ECO:0000259" key="2">
    <source>
        <dbReference type="Pfam" id="PF14392"/>
    </source>
</evidence>
<dbReference type="EnsemblPlants" id="evm.model.04.1849">
    <property type="protein sequence ID" value="cds.evm.model.04.1849"/>
    <property type="gene ID" value="evm.TU.04.1849"/>
</dbReference>
<dbReference type="Gene3D" id="3.60.10.10">
    <property type="entry name" value="Endonuclease/exonuclease/phosphatase"/>
    <property type="match status" value="1"/>
</dbReference>
<dbReference type="InterPro" id="IPR025836">
    <property type="entry name" value="Zn_knuckle_CX2CX4HX4C"/>
</dbReference>
<organism evidence="3 4">
    <name type="scientific">Cannabis sativa</name>
    <name type="common">Hemp</name>
    <name type="synonym">Marijuana</name>
    <dbReference type="NCBI Taxonomy" id="3483"/>
    <lineage>
        <taxon>Eukaryota</taxon>
        <taxon>Viridiplantae</taxon>
        <taxon>Streptophyta</taxon>
        <taxon>Embryophyta</taxon>
        <taxon>Tracheophyta</taxon>
        <taxon>Spermatophyta</taxon>
        <taxon>Magnoliopsida</taxon>
        <taxon>eudicotyledons</taxon>
        <taxon>Gunneridae</taxon>
        <taxon>Pentapetalae</taxon>
        <taxon>rosids</taxon>
        <taxon>fabids</taxon>
        <taxon>Rosales</taxon>
        <taxon>Cannabaceae</taxon>
        <taxon>Cannabis</taxon>
    </lineage>
</organism>
<evidence type="ECO:0008006" key="5">
    <source>
        <dbReference type="Google" id="ProtNLM"/>
    </source>
</evidence>
<feature type="domain" description="Endonuclease/exonuclease/phosphatase" evidence="1">
    <location>
        <begin position="290"/>
        <end position="435"/>
    </location>
</feature>
<dbReference type="InterPro" id="IPR005135">
    <property type="entry name" value="Endo/exonuclease/phosphatase"/>
</dbReference>
<dbReference type="Gramene" id="evm.model.04.1849">
    <property type="protein sequence ID" value="cds.evm.model.04.1849"/>
    <property type="gene ID" value="evm.TU.04.1849"/>
</dbReference>
<dbReference type="AlphaFoldDB" id="A0A803PEU0"/>
<protein>
    <recommendedName>
        <fullName evidence="5">CCHC-type domain-containing protein</fullName>
    </recommendedName>
</protein>
<feature type="domain" description="Zinc knuckle CX2CX4HX4C" evidence="2">
    <location>
        <begin position="140"/>
        <end position="188"/>
    </location>
</feature>
<reference evidence="3" key="1">
    <citation type="submission" date="2018-11" db="EMBL/GenBank/DDBJ databases">
        <authorList>
            <person name="Grassa J C."/>
        </authorList>
    </citation>
    <scope>NUCLEOTIDE SEQUENCE [LARGE SCALE GENOMIC DNA]</scope>
</reference>
<accession>A0A803PEU0</accession>
<dbReference type="OMA" id="YFANIAW"/>
<name>A0A803PEU0_CANSA</name>
<sequence>MASSSASYREVEDQYAIISIEGENDGALGIAFFVPDDQVLNDVLCIVGQFLTGRATDFEAMRYVMASLWQPSKERLRGDDPKRVVLNHLDIWVQIHGLQPGFKSDSVVENLGNFIGTYVKANPKNFQNVWRDYMRVRVTLDITVPLKRRRKLCRTAIEDGFWVEFKYEYIPTFCFICGIIGHSEKFCPTLFDTPAEKIVKPYGVWMRAQPRRKNNLVGCQWLRDGNETDDMFAGRFTGGAATALVVLQQQPLIEEAAYKGWGVDWSTCLGPIFGKLEKLRVAVGFDGLYSVDARGHGGGVAMLWHNNEDVQLLSYSFHHIDIQISEVASSPWRLTGLYGEPNRAVRHKTWDLLRSLKPESSLPWCIIGDLNNTTSHADKRGGNKYPQLLVDGFNQALSDCDLVDMELIGYPYTWERGRGIDSWIEIRLDRALVCSN</sequence>
<dbReference type="PANTHER" id="PTHR31286">
    <property type="entry name" value="GLYCINE-RICH CELL WALL STRUCTURAL PROTEIN 1.8-LIKE"/>
    <property type="match status" value="1"/>
</dbReference>
<dbReference type="EMBL" id="UZAU01000400">
    <property type="status" value="NOT_ANNOTATED_CDS"/>
    <property type="molecule type" value="Genomic_DNA"/>
</dbReference>
<evidence type="ECO:0000313" key="4">
    <source>
        <dbReference type="Proteomes" id="UP000596661"/>
    </source>
</evidence>
<dbReference type="InterPro" id="IPR040256">
    <property type="entry name" value="At4g02000-like"/>
</dbReference>
<reference evidence="3" key="2">
    <citation type="submission" date="2021-03" db="UniProtKB">
        <authorList>
            <consortium name="EnsemblPlants"/>
        </authorList>
    </citation>
    <scope>IDENTIFICATION</scope>
</reference>
<dbReference type="Pfam" id="PF03372">
    <property type="entry name" value="Exo_endo_phos"/>
    <property type="match status" value="1"/>
</dbReference>
<dbReference type="GO" id="GO:0003824">
    <property type="term" value="F:catalytic activity"/>
    <property type="evidence" value="ECO:0007669"/>
    <property type="project" value="InterPro"/>
</dbReference>
<dbReference type="SUPFAM" id="SSF56219">
    <property type="entry name" value="DNase I-like"/>
    <property type="match status" value="1"/>
</dbReference>
<dbReference type="Proteomes" id="UP000596661">
    <property type="component" value="Chromosome 4"/>
</dbReference>